<dbReference type="SUPFAM" id="SSF46689">
    <property type="entry name" value="Homeodomain-like"/>
    <property type="match status" value="1"/>
</dbReference>
<dbReference type="InterPro" id="IPR018060">
    <property type="entry name" value="HTH_AraC"/>
</dbReference>
<keyword evidence="1" id="KW-0805">Transcription regulation</keyword>
<keyword evidence="2" id="KW-0804">Transcription</keyword>
<accession>A0A8I1MZ27</accession>
<dbReference type="SMART" id="SM00342">
    <property type="entry name" value="HTH_ARAC"/>
    <property type="match status" value="1"/>
</dbReference>
<organism evidence="4 5">
    <name type="scientific">Thiomonas arsenitoxydans (strain DSM 22701 / CIP 110005 / 3As)</name>
    <dbReference type="NCBI Taxonomy" id="426114"/>
    <lineage>
        <taxon>Bacteria</taxon>
        <taxon>Pseudomonadati</taxon>
        <taxon>Pseudomonadota</taxon>
        <taxon>Betaproteobacteria</taxon>
        <taxon>Burkholderiales</taxon>
        <taxon>Thiomonas</taxon>
    </lineage>
</organism>
<dbReference type="PANTHER" id="PTHR43130">
    <property type="entry name" value="ARAC-FAMILY TRANSCRIPTIONAL REGULATOR"/>
    <property type="match status" value="1"/>
</dbReference>
<dbReference type="RefSeq" id="WP_112488012.1">
    <property type="nucleotide sequence ID" value="NZ_JAFKMR010000019.1"/>
</dbReference>
<dbReference type="Gene3D" id="3.40.50.880">
    <property type="match status" value="1"/>
</dbReference>
<evidence type="ECO:0000313" key="4">
    <source>
        <dbReference type="EMBL" id="MBN8744602.1"/>
    </source>
</evidence>
<dbReference type="GO" id="GO:0043565">
    <property type="term" value="F:sequence-specific DNA binding"/>
    <property type="evidence" value="ECO:0007669"/>
    <property type="project" value="InterPro"/>
</dbReference>
<reference evidence="4" key="1">
    <citation type="submission" date="2021-02" db="EMBL/GenBank/DDBJ databases">
        <title>Thiocyanate and organic carbon inputs drive convergent selection for specific autotrophic Afipia and Thiobacillus strains within complex microbiomes.</title>
        <authorList>
            <person name="Huddy R.J."/>
            <person name="Sachdeva R."/>
            <person name="Kadzinga F."/>
            <person name="Kantor R.S."/>
            <person name="Harrison S.T.L."/>
            <person name="Banfield J.F."/>
        </authorList>
    </citation>
    <scope>NUCLEOTIDE SEQUENCE</scope>
    <source>
        <strain evidence="4">SCN18_13_7_16_R3_B_64_19</strain>
    </source>
</reference>
<dbReference type="PROSITE" id="PS01124">
    <property type="entry name" value="HTH_ARAC_FAMILY_2"/>
    <property type="match status" value="1"/>
</dbReference>
<dbReference type="Gene3D" id="1.10.10.60">
    <property type="entry name" value="Homeodomain-like"/>
    <property type="match status" value="1"/>
</dbReference>
<dbReference type="AlphaFoldDB" id="A0A8I1MZ27"/>
<dbReference type="GO" id="GO:0003700">
    <property type="term" value="F:DNA-binding transcription factor activity"/>
    <property type="evidence" value="ECO:0007669"/>
    <property type="project" value="InterPro"/>
</dbReference>
<gene>
    <name evidence="4" type="ORF">J0I24_09875</name>
</gene>
<comment type="caution">
    <text evidence="4">The sequence shown here is derived from an EMBL/GenBank/DDBJ whole genome shotgun (WGS) entry which is preliminary data.</text>
</comment>
<dbReference type="InterPro" id="IPR009057">
    <property type="entry name" value="Homeodomain-like_sf"/>
</dbReference>
<proteinExistence type="predicted"/>
<dbReference type="EMBL" id="JAFKMR010000019">
    <property type="protein sequence ID" value="MBN8744602.1"/>
    <property type="molecule type" value="Genomic_DNA"/>
</dbReference>
<dbReference type="Proteomes" id="UP000664800">
    <property type="component" value="Unassembled WGS sequence"/>
</dbReference>
<evidence type="ECO:0000313" key="5">
    <source>
        <dbReference type="Proteomes" id="UP000664800"/>
    </source>
</evidence>
<dbReference type="SUPFAM" id="SSF52317">
    <property type="entry name" value="Class I glutamine amidotransferase-like"/>
    <property type="match status" value="1"/>
</dbReference>
<dbReference type="InterPro" id="IPR029062">
    <property type="entry name" value="Class_I_gatase-like"/>
</dbReference>
<feature type="domain" description="HTH araC/xylS-type" evidence="3">
    <location>
        <begin position="239"/>
        <end position="337"/>
    </location>
</feature>
<protein>
    <submittedName>
        <fullName evidence="4">Helix-turn-helix domain-containing protein</fullName>
    </submittedName>
</protein>
<evidence type="ECO:0000259" key="3">
    <source>
        <dbReference type="PROSITE" id="PS01124"/>
    </source>
</evidence>
<sequence>MATQFFIAAMDGALGASVAATLDALSVASGGAASLGQASPSWRVVGMSNEVRLSNGMRLAAQPIDAARVPASSVIVFPGIGLDHPDLGSEGDIHGRYDERKILHRMSMPDAEAFARLAQRHHARGGKVAASCSGVLLPAMAGLLQGGAATTHWRLSGFFHKHFPQIRLDTKRMVVESHGIVSAGAAMAQMDLMLYLIRKQIGRELADLVMSYLLIDTRTTQARYQVWEHLDVPDDETARSFEALIEASLPDILSVRQAARQLHMTEKTLARRLFKASGVTPMTLIHSVRMRHARRLLELDELTLDEVAQRVGYANATSLRKLTMRMAQVAPAAFRSSATGTRSRG</sequence>
<dbReference type="Pfam" id="PF12833">
    <property type="entry name" value="HTH_18"/>
    <property type="match status" value="1"/>
</dbReference>
<name>A0A8I1MZ27_THIA3</name>
<evidence type="ECO:0000256" key="1">
    <source>
        <dbReference type="ARBA" id="ARBA00023015"/>
    </source>
</evidence>
<dbReference type="InterPro" id="IPR052158">
    <property type="entry name" value="INH-QAR"/>
</dbReference>
<evidence type="ECO:0000256" key="2">
    <source>
        <dbReference type="ARBA" id="ARBA00023163"/>
    </source>
</evidence>
<dbReference type="PANTHER" id="PTHR43130:SF3">
    <property type="entry name" value="HTH-TYPE TRANSCRIPTIONAL REGULATOR RV1931C"/>
    <property type="match status" value="1"/>
</dbReference>